<protein>
    <recommendedName>
        <fullName evidence="5">Pyrrolo-quinoline quinone repeat domain-containing protein</fullName>
    </recommendedName>
</protein>
<evidence type="ECO:0000256" key="3">
    <source>
        <dbReference type="ARBA" id="ARBA00023002"/>
    </source>
</evidence>
<keyword evidence="3" id="KW-0560">Oxidoreductase</keyword>
<evidence type="ECO:0000259" key="5">
    <source>
        <dbReference type="Pfam" id="PF13360"/>
    </source>
</evidence>
<evidence type="ECO:0000256" key="4">
    <source>
        <dbReference type="SAM" id="MobiDB-lite"/>
    </source>
</evidence>
<dbReference type="RefSeq" id="XP_013898041.1">
    <property type="nucleotide sequence ID" value="XM_014042587.1"/>
</dbReference>
<dbReference type="SMART" id="SM00564">
    <property type="entry name" value="PQQ"/>
    <property type="match status" value="7"/>
</dbReference>
<feature type="domain" description="Pyrrolo-quinoline quinone repeat" evidence="5">
    <location>
        <begin position="81"/>
        <end position="346"/>
    </location>
</feature>
<name>A0A0D2ME49_9CHLO</name>
<feature type="region of interest" description="Disordered" evidence="4">
    <location>
        <begin position="1"/>
        <end position="25"/>
    </location>
</feature>
<dbReference type="Pfam" id="PF13360">
    <property type="entry name" value="PQQ_2"/>
    <property type="match status" value="2"/>
</dbReference>
<evidence type="ECO:0000313" key="7">
    <source>
        <dbReference type="Proteomes" id="UP000054498"/>
    </source>
</evidence>
<dbReference type="Gene3D" id="2.140.10.10">
    <property type="entry name" value="Quinoprotein alcohol dehydrogenase-like superfamily"/>
    <property type="match status" value="1"/>
</dbReference>
<dbReference type="EMBL" id="KK101982">
    <property type="protein sequence ID" value="KIY99021.1"/>
    <property type="molecule type" value="Genomic_DNA"/>
</dbReference>
<organism evidence="6 7">
    <name type="scientific">Monoraphidium neglectum</name>
    <dbReference type="NCBI Taxonomy" id="145388"/>
    <lineage>
        <taxon>Eukaryota</taxon>
        <taxon>Viridiplantae</taxon>
        <taxon>Chlorophyta</taxon>
        <taxon>core chlorophytes</taxon>
        <taxon>Chlorophyceae</taxon>
        <taxon>CS clade</taxon>
        <taxon>Sphaeropleales</taxon>
        <taxon>Selenastraceae</taxon>
        <taxon>Monoraphidium</taxon>
    </lineage>
</organism>
<evidence type="ECO:0000256" key="2">
    <source>
        <dbReference type="ARBA" id="ARBA00008156"/>
    </source>
</evidence>
<gene>
    <name evidence="6" type="ORF">MNEG_8939</name>
</gene>
<comment type="similarity">
    <text evidence="2">Belongs to the bacterial PQQ dehydrogenase family.</text>
</comment>
<dbReference type="OrthoDB" id="416253at2759"/>
<dbReference type="AlphaFoldDB" id="A0A0D2ME49"/>
<evidence type="ECO:0000256" key="1">
    <source>
        <dbReference type="ARBA" id="ARBA00001931"/>
    </source>
</evidence>
<dbReference type="Gene3D" id="2.40.128.630">
    <property type="match status" value="1"/>
</dbReference>
<sequence length="590" mass="62489">MPGHYMKKTSCTRCPKNHASPGGSKTTACTKCLAPFTANPDQSECIDRLAWSHWGGDLSNRRWSQVEKKLTVAKAGKLKVKWEADVAGSTSATPTIHNGFLYVPDWEGNVFCLKAATGEVVWSKQVKDYISQLGVPLPANLGVFPLISRNSPVIYNNELVILGTMQAVYGGYAFWLALRASDGALVWGKQADTNIAATITQSPTLYEGVIYTGISSLEENVASRQAHVCCSFRGSAAAVDARTGDLLWQTFTAPDIGRGANDSWAGASIWGSSPVVDRQRGQIIVATANNYRMPLDVEACLLALGPLTVANSPQQKVCMQLSRGNENHHNSILALDMKTGAIKWATPVDGPDAWNAACLSSNPAVRDNCPAVEGPDFAFGQAPMLVTPCKPGKGCKQLLIVGQKSGIVWALDPNDGSIAWNQRAGPGGLIGGLMWGSASDNKLVYVSNNNMYNTKVDFQGADAYLKPVPNVKGEKVAPASTNGGLCVALDAWDGTVRWTFANPMLDQAGRNAKSLAAITVANGVLTYASMDPTGRLFMLRATDGKLLGSYDLGASSACGPSIVDGVLYSGTGYTNFALGTAGTKVIALTV</sequence>
<dbReference type="KEGG" id="mng:MNEG_8939"/>
<dbReference type="GO" id="GO:0016491">
    <property type="term" value="F:oxidoreductase activity"/>
    <property type="evidence" value="ECO:0007669"/>
    <property type="project" value="UniProtKB-KW"/>
</dbReference>
<keyword evidence="7" id="KW-1185">Reference proteome</keyword>
<dbReference type="STRING" id="145388.A0A0D2ME49"/>
<feature type="domain" description="Pyrrolo-quinoline quinone repeat" evidence="5">
    <location>
        <begin position="405"/>
        <end position="554"/>
    </location>
</feature>
<proteinExistence type="inferred from homology"/>
<comment type="cofactor">
    <cofactor evidence="1">
        <name>pyrroloquinoline quinone</name>
        <dbReference type="ChEBI" id="CHEBI:58442"/>
    </cofactor>
</comment>
<dbReference type="PANTHER" id="PTHR32303:SF10">
    <property type="entry name" value="OUTER MEMBRANE PROTEIN ASSEMBLY FACTOR BAMB"/>
    <property type="match status" value="1"/>
</dbReference>
<dbReference type="GeneID" id="25741814"/>
<dbReference type="InterPro" id="IPR018391">
    <property type="entry name" value="PQQ_b-propeller_rpt"/>
</dbReference>
<evidence type="ECO:0000313" key="6">
    <source>
        <dbReference type="EMBL" id="KIY99021.1"/>
    </source>
</evidence>
<dbReference type="PANTHER" id="PTHR32303">
    <property type="entry name" value="QUINOPROTEIN ALCOHOL DEHYDROGENASE (CYTOCHROME C)"/>
    <property type="match status" value="1"/>
</dbReference>
<reference evidence="6 7" key="1">
    <citation type="journal article" date="2013" name="BMC Genomics">
        <title>Reconstruction of the lipid metabolism for the microalga Monoraphidium neglectum from its genome sequence reveals characteristics suitable for biofuel production.</title>
        <authorList>
            <person name="Bogen C."/>
            <person name="Al-Dilaimi A."/>
            <person name="Albersmeier A."/>
            <person name="Wichmann J."/>
            <person name="Grundmann M."/>
            <person name="Rupp O."/>
            <person name="Lauersen K.J."/>
            <person name="Blifernez-Klassen O."/>
            <person name="Kalinowski J."/>
            <person name="Goesmann A."/>
            <person name="Mussgnug J.H."/>
            <person name="Kruse O."/>
        </authorList>
    </citation>
    <scope>NUCLEOTIDE SEQUENCE [LARGE SCALE GENOMIC DNA]</scope>
    <source>
        <strain evidence="6 7">SAG 48.87</strain>
    </source>
</reference>
<dbReference type="Proteomes" id="UP000054498">
    <property type="component" value="Unassembled WGS sequence"/>
</dbReference>
<dbReference type="InterPro" id="IPR011047">
    <property type="entry name" value="Quinoprotein_ADH-like_sf"/>
</dbReference>
<accession>A0A0D2ME49</accession>
<dbReference type="InterPro" id="IPR002372">
    <property type="entry name" value="PQQ_rpt_dom"/>
</dbReference>
<dbReference type="SUPFAM" id="SSF50998">
    <property type="entry name" value="Quinoprotein alcohol dehydrogenase-like"/>
    <property type="match status" value="2"/>
</dbReference>